<dbReference type="InterPro" id="IPR053860">
    <property type="entry name" value="DUF6932"/>
</dbReference>
<evidence type="ECO:0000313" key="1">
    <source>
        <dbReference type="EMBL" id="GGD32948.1"/>
    </source>
</evidence>
<dbReference type="InterPro" id="IPR043519">
    <property type="entry name" value="NT_sf"/>
</dbReference>
<dbReference type="Pfam" id="PF22014">
    <property type="entry name" value="DUF6932"/>
    <property type="match status" value="1"/>
</dbReference>
<dbReference type="SUPFAM" id="SSF81301">
    <property type="entry name" value="Nucleotidyltransferase"/>
    <property type="match status" value="1"/>
</dbReference>
<dbReference type="Proteomes" id="UP000633205">
    <property type="component" value="Unassembled WGS sequence"/>
</dbReference>
<gene>
    <name evidence="1" type="ORF">GCM10010915_11680</name>
</gene>
<organism evidence="1 2">
    <name type="scientific">Microbacterium faecale</name>
    <dbReference type="NCBI Taxonomy" id="1804630"/>
    <lineage>
        <taxon>Bacteria</taxon>
        <taxon>Bacillati</taxon>
        <taxon>Actinomycetota</taxon>
        <taxon>Actinomycetes</taxon>
        <taxon>Micrococcales</taxon>
        <taxon>Microbacteriaceae</taxon>
        <taxon>Microbacterium</taxon>
    </lineage>
</organism>
<dbReference type="RefSeq" id="WP_229730977.1">
    <property type="nucleotide sequence ID" value="NZ_BMHO01000001.1"/>
</dbReference>
<sequence length="187" mass="21237">MSIPALNTDGVLPLGRHHVTLADVEARYVRDPQFAQSSSRVEIWDHFKTVTSELQKIVPVAYVWVSGSYISNKQDPDDIDVVYWCEDRHVSAIADPRDRMILQMFATRAVRSTTGLRVDAGMAQWHVYPEAASGPSNEHLSYIQMRGFWDDFWLRRRSGPKGAPPVREDALPRAGYLEMMLDGIHVV</sequence>
<reference evidence="1" key="1">
    <citation type="journal article" date="2014" name="Int. J. Syst. Evol. Microbiol.">
        <title>Complete genome sequence of Corynebacterium casei LMG S-19264T (=DSM 44701T), isolated from a smear-ripened cheese.</title>
        <authorList>
            <consortium name="US DOE Joint Genome Institute (JGI-PGF)"/>
            <person name="Walter F."/>
            <person name="Albersmeier A."/>
            <person name="Kalinowski J."/>
            <person name="Ruckert C."/>
        </authorList>
    </citation>
    <scope>NUCLEOTIDE SEQUENCE</scope>
    <source>
        <strain evidence="1">CGMCC 1.15152</strain>
    </source>
</reference>
<proteinExistence type="predicted"/>
<dbReference type="AlphaFoldDB" id="A0A917DG47"/>
<keyword evidence="2" id="KW-1185">Reference proteome</keyword>
<accession>A0A917DG47</accession>
<protein>
    <submittedName>
        <fullName evidence="1">Uncharacterized protein</fullName>
    </submittedName>
</protein>
<name>A0A917DG47_9MICO</name>
<dbReference type="EMBL" id="BMHO01000001">
    <property type="protein sequence ID" value="GGD32948.1"/>
    <property type="molecule type" value="Genomic_DNA"/>
</dbReference>
<evidence type="ECO:0000313" key="2">
    <source>
        <dbReference type="Proteomes" id="UP000633205"/>
    </source>
</evidence>
<comment type="caution">
    <text evidence="1">The sequence shown here is derived from an EMBL/GenBank/DDBJ whole genome shotgun (WGS) entry which is preliminary data.</text>
</comment>
<reference evidence="1" key="2">
    <citation type="submission" date="2020-09" db="EMBL/GenBank/DDBJ databases">
        <authorList>
            <person name="Sun Q."/>
            <person name="Zhou Y."/>
        </authorList>
    </citation>
    <scope>NUCLEOTIDE SEQUENCE</scope>
    <source>
        <strain evidence="1">CGMCC 1.15152</strain>
    </source>
</reference>